<dbReference type="EMBL" id="CM023470">
    <property type="protein sequence ID" value="KAH7981078.1"/>
    <property type="molecule type" value="Genomic_DNA"/>
</dbReference>
<gene>
    <name evidence="1" type="ORF">HPB49_021369</name>
</gene>
<reference evidence="1" key="1">
    <citation type="submission" date="2020-05" db="EMBL/GenBank/DDBJ databases">
        <title>Large-scale comparative analyses of tick genomes elucidate their genetic diversity and vector capacities.</title>
        <authorList>
            <person name="Jia N."/>
            <person name="Wang J."/>
            <person name="Shi W."/>
            <person name="Du L."/>
            <person name="Sun Y."/>
            <person name="Zhan W."/>
            <person name="Jiang J."/>
            <person name="Wang Q."/>
            <person name="Zhang B."/>
            <person name="Ji P."/>
            <person name="Sakyi L.B."/>
            <person name="Cui X."/>
            <person name="Yuan T."/>
            <person name="Jiang B."/>
            <person name="Yang W."/>
            <person name="Lam T.T.-Y."/>
            <person name="Chang Q."/>
            <person name="Ding S."/>
            <person name="Wang X."/>
            <person name="Zhu J."/>
            <person name="Ruan X."/>
            <person name="Zhao L."/>
            <person name="Wei J."/>
            <person name="Que T."/>
            <person name="Du C."/>
            <person name="Cheng J."/>
            <person name="Dai P."/>
            <person name="Han X."/>
            <person name="Huang E."/>
            <person name="Gao Y."/>
            <person name="Liu J."/>
            <person name="Shao H."/>
            <person name="Ye R."/>
            <person name="Li L."/>
            <person name="Wei W."/>
            <person name="Wang X."/>
            <person name="Wang C."/>
            <person name="Yang T."/>
            <person name="Huo Q."/>
            <person name="Li W."/>
            <person name="Guo W."/>
            <person name="Chen H."/>
            <person name="Zhou L."/>
            <person name="Ni X."/>
            <person name="Tian J."/>
            <person name="Zhou Y."/>
            <person name="Sheng Y."/>
            <person name="Liu T."/>
            <person name="Pan Y."/>
            <person name="Xia L."/>
            <person name="Li J."/>
            <person name="Zhao F."/>
            <person name="Cao W."/>
        </authorList>
    </citation>
    <scope>NUCLEOTIDE SEQUENCE</scope>
    <source>
        <strain evidence="1">Dsil-2018</strain>
    </source>
</reference>
<comment type="caution">
    <text evidence="1">The sequence shown here is derived from an EMBL/GenBank/DDBJ whole genome shotgun (WGS) entry which is preliminary data.</text>
</comment>
<organism evidence="1 2">
    <name type="scientific">Dermacentor silvarum</name>
    <name type="common">Tick</name>
    <dbReference type="NCBI Taxonomy" id="543639"/>
    <lineage>
        <taxon>Eukaryota</taxon>
        <taxon>Metazoa</taxon>
        <taxon>Ecdysozoa</taxon>
        <taxon>Arthropoda</taxon>
        <taxon>Chelicerata</taxon>
        <taxon>Arachnida</taxon>
        <taxon>Acari</taxon>
        <taxon>Parasitiformes</taxon>
        <taxon>Ixodida</taxon>
        <taxon>Ixodoidea</taxon>
        <taxon>Ixodidae</taxon>
        <taxon>Rhipicephalinae</taxon>
        <taxon>Dermacentor</taxon>
    </lineage>
</organism>
<evidence type="ECO:0000313" key="1">
    <source>
        <dbReference type="EMBL" id="KAH7981078.1"/>
    </source>
</evidence>
<name>A0ACB8E379_DERSI</name>
<evidence type="ECO:0000313" key="2">
    <source>
        <dbReference type="Proteomes" id="UP000821865"/>
    </source>
</evidence>
<proteinExistence type="predicted"/>
<sequence length="390" mass="43659">MIEHGWCSIMTIIELATSLAGESGWCEVRRGAEKRCSSEAGLVGNKQHGRTFIEEAARNKWKNERNVRQIIRASRLPSLPKDYRVIVRPRGGLYFSDAGRIYYCLRNTAGVGQETVEEGGICINSKQNKVVFSAPSEDRIRKYGVIYMLRFGEQEFEASAYRASSYNTSKGLIREISKEESPEDIVTSLVTPCNPGVLHAKRMGDTDNVIALFEGFHVPSYVKYGAMLIRWSLYKKQIDICYGYGRTGHRADVCPNPEDDLPGVQRPPHGRQEVRGKIQDTVPGQKTSWKREEEYAKEEEYYYHNNKEARGSSNNNNHKTIASKYPSIDKEGTSRKTTGMTLGKTSPVTSQDCPGKPATDAHRSDSGQDQGRGQGPVRALLKGEMGAKHK</sequence>
<keyword evidence="2" id="KW-1185">Reference proteome</keyword>
<accession>A0ACB8E379</accession>
<dbReference type="Proteomes" id="UP000821865">
    <property type="component" value="Chromosome 1"/>
</dbReference>
<protein>
    <submittedName>
        <fullName evidence="1">Uncharacterized protein</fullName>
    </submittedName>
</protein>